<dbReference type="AlphaFoldDB" id="A0AAV5GB67"/>
<organism evidence="1 2">
    <name type="scientific">Rhodotorula paludigena</name>
    <dbReference type="NCBI Taxonomy" id="86838"/>
    <lineage>
        <taxon>Eukaryota</taxon>
        <taxon>Fungi</taxon>
        <taxon>Dikarya</taxon>
        <taxon>Basidiomycota</taxon>
        <taxon>Pucciniomycotina</taxon>
        <taxon>Microbotryomycetes</taxon>
        <taxon>Sporidiobolales</taxon>
        <taxon>Sporidiobolaceae</taxon>
        <taxon>Rhodotorula</taxon>
    </lineage>
</organism>
<reference evidence="1 2" key="1">
    <citation type="submission" date="2021-12" db="EMBL/GenBank/DDBJ databases">
        <title>High titer production of polyol ester of fatty acids by Rhodotorula paludigena BS15 towards product separation-free biomass refinery.</title>
        <authorList>
            <person name="Mano J."/>
            <person name="Ono H."/>
            <person name="Tanaka T."/>
            <person name="Naito K."/>
            <person name="Sushida H."/>
            <person name="Ike M."/>
            <person name="Tokuyasu K."/>
            <person name="Kitaoka M."/>
        </authorList>
    </citation>
    <scope>NUCLEOTIDE SEQUENCE [LARGE SCALE GENOMIC DNA]</scope>
    <source>
        <strain evidence="1 2">BS15</strain>
    </source>
</reference>
<keyword evidence="2" id="KW-1185">Reference proteome</keyword>
<dbReference type="Proteomes" id="UP001342314">
    <property type="component" value="Unassembled WGS sequence"/>
</dbReference>
<evidence type="ECO:0000313" key="1">
    <source>
        <dbReference type="EMBL" id="GJN89836.1"/>
    </source>
</evidence>
<sequence>MSETLMIVTSDDPPVSLTAPRAILVANSKVFADLLSLPVSSSTDAAGSVDADTGSVTISETQKEIEPFLATLKGEKVSLGEVEWEDLARLSDKYDSFVVKRTVEAHAWSSSILHCFTLGSLLGDQALLEHTSTAALDYKHDPEKRFGASKYWDRFSLRSARLMP</sequence>
<dbReference type="EMBL" id="BQKY01000005">
    <property type="protein sequence ID" value="GJN89836.1"/>
    <property type="molecule type" value="Genomic_DNA"/>
</dbReference>
<accession>A0AAV5GB67</accession>
<comment type="caution">
    <text evidence="1">The sequence shown here is derived from an EMBL/GenBank/DDBJ whole genome shotgun (WGS) entry which is preliminary data.</text>
</comment>
<evidence type="ECO:0000313" key="2">
    <source>
        <dbReference type="Proteomes" id="UP001342314"/>
    </source>
</evidence>
<proteinExistence type="predicted"/>
<gene>
    <name evidence="1" type="ORF">Rhopal_002825-T1</name>
</gene>
<name>A0AAV5GB67_9BASI</name>
<evidence type="ECO:0008006" key="3">
    <source>
        <dbReference type="Google" id="ProtNLM"/>
    </source>
</evidence>
<protein>
    <recommendedName>
        <fullName evidence="3">BTB domain-containing protein</fullName>
    </recommendedName>
</protein>